<dbReference type="GO" id="GO:0005880">
    <property type="term" value="C:nuclear microtubule"/>
    <property type="evidence" value="ECO:0007669"/>
    <property type="project" value="TreeGrafter"/>
</dbReference>
<dbReference type="PANTHER" id="PTHR31807">
    <property type="entry name" value="AUGMIN FAMILY MEMBER"/>
    <property type="match status" value="1"/>
</dbReference>
<accession>A0AAV0C8Q6</accession>
<dbReference type="AlphaFoldDB" id="A0AAV0C8Q6"/>
<dbReference type="PANTHER" id="PTHR31807:SF31">
    <property type="entry name" value="QWRF MOTIF PROTEIN (DUF566)-RELATED"/>
    <property type="match status" value="1"/>
</dbReference>
<dbReference type="Pfam" id="PF04484">
    <property type="entry name" value="QWRF"/>
    <property type="match status" value="1"/>
</dbReference>
<evidence type="ECO:0000313" key="4">
    <source>
        <dbReference type="Proteomes" id="UP001152523"/>
    </source>
</evidence>
<evidence type="ECO:0000256" key="1">
    <source>
        <dbReference type="ARBA" id="ARBA00010016"/>
    </source>
</evidence>
<dbReference type="GO" id="GO:0051225">
    <property type="term" value="P:spindle assembly"/>
    <property type="evidence" value="ECO:0007669"/>
    <property type="project" value="TreeGrafter"/>
</dbReference>
<feature type="compositionally biased region" description="Basic and acidic residues" evidence="2">
    <location>
        <begin position="1"/>
        <end position="10"/>
    </location>
</feature>
<feature type="compositionally biased region" description="Low complexity" evidence="2">
    <location>
        <begin position="251"/>
        <end position="267"/>
    </location>
</feature>
<protein>
    <recommendedName>
        <fullName evidence="5">QWRF motif-containing protein 3</fullName>
    </recommendedName>
</protein>
<keyword evidence="4" id="KW-1185">Reference proteome</keyword>
<feature type="region of interest" description="Disordered" evidence="2">
    <location>
        <begin position="1"/>
        <end position="67"/>
    </location>
</feature>
<comment type="caution">
    <text evidence="3">The sequence shown here is derived from an EMBL/GenBank/DDBJ whole genome shotgun (WGS) entry which is preliminary data.</text>
</comment>
<feature type="compositionally biased region" description="Low complexity" evidence="2">
    <location>
        <begin position="23"/>
        <end position="35"/>
    </location>
</feature>
<dbReference type="Proteomes" id="UP001152523">
    <property type="component" value="Unassembled WGS sequence"/>
</dbReference>
<evidence type="ECO:0008006" key="5">
    <source>
        <dbReference type="Google" id="ProtNLM"/>
    </source>
</evidence>
<gene>
    <name evidence="3" type="ORF">CEPIT_LOCUS3882</name>
</gene>
<dbReference type="GO" id="GO:0008017">
    <property type="term" value="F:microtubule binding"/>
    <property type="evidence" value="ECO:0007669"/>
    <property type="project" value="TreeGrafter"/>
</dbReference>
<dbReference type="EMBL" id="CAMAPF010000020">
    <property type="protein sequence ID" value="CAH9071441.1"/>
    <property type="molecule type" value="Genomic_DNA"/>
</dbReference>
<comment type="similarity">
    <text evidence="1">Belongs to the QWRF family.</text>
</comment>
<reference evidence="3" key="1">
    <citation type="submission" date="2022-07" db="EMBL/GenBank/DDBJ databases">
        <authorList>
            <person name="Macas J."/>
            <person name="Novak P."/>
            <person name="Neumann P."/>
        </authorList>
    </citation>
    <scope>NUCLEOTIDE SEQUENCE</scope>
</reference>
<proteinExistence type="inferred from homology"/>
<sequence>MKTMEFDQSFKPKRAKTREVSSRFRSPSTFSTSGSHNQINPMTPSNHILSTPPKKAPRSSKGSEKSGFMAKLWPSSVTSNFRLEGLAVHGREEEELSNSPASVSRQMSCRDFSRFAGEKDEQGIAKENQRPLFGGSMRYAGKFATPARSSTSPSSSSSCSSNFSNLLEDYSEYRKRSDFLSDLESEDSEILSNSSFSSPIITKNRPPSYMAPTLSSSKSLQDPPSRSRRWSSDSGLKKTREDNPSRKAGSLKRSSSVKPSPSSLRRSNPAAITSENRGEVAGIHGSYTPTNPSRVKGVGSFFSMGLELLKVKKSSSKTASSSSSVEAENVHSLRMMHNRLLQWRYVNAKSDAVNEKISRDAQKKLIYAEDSISKLRQSVVQKKMQLQKQKLEMKLASLLHSQIKQLEDWGDMETKYLSSISMTKDSLHSVVCKVPLIQGAKVDPESTSIALQDASDLAASIELMLSSLSTGATGTAEVMKETAEVVIQEKLLLEECLELFKNISRLEIEERSLKCNLIQLRLQQQEELLLSAH</sequence>
<evidence type="ECO:0000256" key="2">
    <source>
        <dbReference type="SAM" id="MobiDB-lite"/>
    </source>
</evidence>
<dbReference type="GO" id="GO:0005737">
    <property type="term" value="C:cytoplasm"/>
    <property type="evidence" value="ECO:0007669"/>
    <property type="project" value="TreeGrafter"/>
</dbReference>
<feature type="compositionally biased region" description="Low complexity" evidence="2">
    <location>
        <begin position="191"/>
        <end position="201"/>
    </location>
</feature>
<name>A0AAV0C8Q6_9ASTE</name>
<feature type="compositionally biased region" description="Polar residues" evidence="2">
    <location>
        <begin position="36"/>
        <end position="49"/>
    </location>
</feature>
<organism evidence="3 4">
    <name type="scientific">Cuscuta epithymum</name>
    <dbReference type="NCBI Taxonomy" id="186058"/>
    <lineage>
        <taxon>Eukaryota</taxon>
        <taxon>Viridiplantae</taxon>
        <taxon>Streptophyta</taxon>
        <taxon>Embryophyta</taxon>
        <taxon>Tracheophyta</taxon>
        <taxon>Spermatophyta</taxon>
        <taxon>Magnoliopsida</taxon>
        <taxon>eudicotyledons</taxon>
        <taxon>Gunneridae</taxon>
        <taxon>Pentapetalae</taxon>
        <taxon>asterids</taxon>
        <taxon>lamiids</taxon>
        <taxon>Solanales</taxon>
        <taxon>Convolvulaceae</taxon>
        <taxon>Cuscuteae</taxon>
        <taxon>Cuscuta</taxon>
        <taxon>Cuscuta subgen. Cuscuta</taxon>
    </lineage>
</organism>
<evidence type="ECO:0000313" key="3">
    <source>
        <dbReference type="EMBL" id="CAH9071441.1"/>
    </source>
</evidence>
<feature type="region of interest" description="Disordered" evidence="2">
    <location>
        <begin position="191"/>
        <end position="294"/>
    </location>
</feature>
<dbReference type="InterPro" id="IPR007573">
    <property type="entry name" value="QWRF"/>
</dbReference>
<feature type="compositionally biased region" description="Basic and acidic residues" evidence="2">
    <location>
        <begin position="235"/>
        <end position="245"/>
    </location>
</feature>